<name>A0A4R1QI24_9BACL</name>
<evidence type="ECO:0000259" key="7">
    <source>
        <dbReference type="Pfam" id="PF00155"/>
    </source>
</evidence>
<dbReference type="Gene3D" id="3.90.1150.10">
    <property type="entry name" value="Aspartate Aminotransferase, domain 1"/>
    <property type="match status" value="1"/>
</dbReference>
<gene>
    <name evidence="8" type="ORF">EDD69_101123</name>
</gene>
<dbReference type="CDD" id="cd00609">
    <property type="entry name" value="AAT_like"/>
    <property type="match status" value="1"/>
</dbReference>
<dbReference type="RefSeq" id="WP_132947028.1">
    <property type="nucleotide sequence ID" value="NZ_SLUL01000001.1"/>
</dbReference>
<reference evidence="8 9" key="1">
    <citation type="submission" date="2019-03" db="EMBL/GenBank/DDBJ databases">
        <title>Genomic Encyclopedia of Type Strains, Phase IV (KMG-IV): sequencing the most valuable type-strain genomes for metagenomic binning, comparative biology and taxonomic classification.</title>
        <authorList>
            <person name="Goeker M."/>
        </authorList>
    </citation>
    <scope>NUCLEOTIDE SEQUENCE [LARGE SCALE GENOMIC DNA]</scope>
    <source>
        <strain evidence="8 9">DSM 24979</strain>
    </source>
</reference>
<dbReference type="InterPro" id="IPR015422">
    <property type="entry name" value="PyrdxlP-dep_Trfase_small"/>
</dbReference>
<evidence type="ECO:0000256" key="2">
    <source>
        <dbReference type="ARBA" id="ARBA00004953"/>
    </source>
</evidence>
<keyword evidence="4" id="KW-0169">Cobalamin biosynthesis</keyword>
<evidence type="ECO:0000313" key="9">
    <source>
        <dbReference type="Proteomes" id="UP000295658"/>
    </source>
</evidence>
<dbReference type="InterPro" id="IPR015421">
    <property type="entry name" value="PyrdxlP-dep_Trfase_major"/>
</dbReference>
<accession>A0A4R1QI24</accession>
<dbReference type="GO" id="GO:0030170">
    <property type="term" value="F:pyridoxal phosphate binding"/>
    <property type="evidence" value="ECO:0007669"/>
    <property type="project" value="InterPro"/>
</dbReference>
<dbReference type="Gene3D" id="3.40.640.10">
    <property type="entry name" value="Type I PLP-dependent aspartate aminotransferase-like (Major domain)"/>
    <property type="match status" value="1"/>
</dbReference>
<proteinExistence type="predicted"/>
<comment type="catalytic activity">
    <reaction evidence="6">
        <text>O-phospho-L-threonine + H(+) = (R)-1-aminopropan-2-yl phosphate + CO2</text>
        <dbReference type="Rhea" id="RHEA:11492"/>
        <dbReference type="ChEBI" id="CHEBI:15378"/>
        <dbReference type="ChEBI" id="CHEBI:16526"/>
        <dbReference type="ChEBI" id="CHEBI:58563"/>
        <dbReference type="ChEBI" id="CHEBI:58675"/>
        <dbReference type="EC" id="4.1.1.81"/>
    </reaction>
</comment>
<dbReference type="SUPFAM" id="SSF53383">
    <property type="entry name" value="PLP-dependent transferases"/>
    <property type="match status" value="1"/>
</dbReference>
<protein>
    <recommendedName>
        <fullName evidence="3">threonine-phosphate decarboxylase</fullName>
        <ecNumber evidence="3">4.1.1.81</ecNumber>
    </recommendedName>
    <alternativeName>
        <fullName evidence="5">L-threonine-O-3-phosphate decarboxylase</fullName>
    </alternativeName>
</protein>
<comment type="caution">
    <text evidence="8">The sequence shown here is derived from an EMBL/GenBank/DDBJ whole genome shotgun (WGS) entry which is preliminary data.</text>
</comment>
<sequence>MQWPAHGANPLRLYEALQMVPPKRYIDFSVNTNPYPLPEAVIPTQAEFYEWVCQYPDPDGMKLILTLAEREGVQRSQLLLGNGASECIYLLAQWLENRRVGIFEPTFSEYRRACELYGCSIHSFHAVKENGWLYELNEVKPILPTLDALFLCHPNNPTGTIWPKETLQQLLMLAREESVFVIVDEAFYDFWLDGFSVVDWLDDYPNVIVLRSLTKMYHLAGARLGYVVAHENVIAELKKRKPPWSVNTIAQQLALRLLSLSSFVDETKRAIASERQRVISELRKLGYDVSPSVTNFYLLGDETKTLFYAFLRQGLIPRHTFNFPGLAGNYLRFAVRTKEENDELLSFLRRWSR</sequence>
<organism evidence="8 9">
    <name type="scientific">Thermolongibacillus altinsuensis</name>
    <dbReference type="NCBI Taxonomy" id="575256"/>
    <lineage>
        <taxon>Bacteria</taxon>
        <taxon>Bacillati</taxon>
        <taxon>Bacillota</taxon>
        <taxon>Bacilli</taxon>
        <taxon>Bacillales</taxon>
        <taxon>Anoxybacillaceae</taxon>
        <taxon>Thermolongibacillus</taxon>
    </lineage>
</organism>
<evidence type="ECO:0000256" key="4">
    <source>
        <dbReference type="ARBA" id="ARBA00022573"/>
    </source>
</evidence>
<evidence type="ECO:0000256" key="1">
    <source>
        <dbReference type="ARBA" id="ARBA00003444"/>
    </source>
</evidence>
<dbReference type="InterPro" id="IPR015424">
    <property type="entry name" value="PyrdxlP-dep_Trfase"/>
</dbReference>
<comment type="function">
    <text evidence="1">Decarboxylates L-threonine-O-3-phosphate to yield (R)-1-amino-2-propanol O-2-phosphate, the precursor for the linkage between the nucleotide loop and the corrin ring in cobalamin.</text>
</comment>
<comment type="pathway">
    <text evidence="2">Cofactor biosynthesis; adenosylcobalamin biosynthesis.</text>
</comment>
<dbReference type="EC" id="4.1.1.81" evidence="3"/>
<keyword evidence="9" id="KW-1185">Reference proteome</keyword>
<dbReference type="PANTHER" id="PTHR42885">
    <property type="entry name" value="HISTIDINOL-PHOSPHATE AMINOTRANSFERASE-RELATED"/>
    <property type="match status" value="1"/>
</dbReference>
<dbReference type="AlphaFoldDB" id="A0A4R1QI24"/>
<dbReference type="Proteomes" id="UP000295658">
    <property type="component" value="Unassembled WGS sequence"/>
</dbReference>
<dbReference type="Pfam" id="PF00155">
    <property type="entry name" value="Aminotran_1_2"/>
    <property type="match status" value="1"/>
</dbReference>
<dbReference type="NCBIfam" id="TIGR01140">
    <property type="entry name" value="L_thr_O3P_dcar"/>
    <property type="match status" value="1"/>
</dbReference>
<evidence type="ECO:0000256" key="6">
    <source>
        <dbReference type="ARBA" id="ARBA00048531"/>
    </source>
</evidence>
<dbReference type="GO" id="GO:0048472">
    <property type="term" value="F:threonine-phosphate decarboxylase activity"/>
    <property type="evidence" value="ECO:0007669"/>
    <property type="project" value="UniProtKB-EC"/>
</dbReference>
<dbReference type="EMBL" id="SLUL01000001">
    <property type="protein sequence ID" value="TCL53116.1"/>
    <property type="molecule type" value="Genomic_DNA"/>
</dbReference>
<dbReference type="InterPro" id="IPR004839">
    <property type="entry name" value="Aminotransferase_I/II_large"/>
</dbReference>
<evidence type="ECO:0000256" key="5">
    <source>
        <dbReference type="ARBA" id="ARBA00029996"/>
    </source>
</evidence>
<evidence type="ECO:0000256" key="3">
    <source>
        <dbReference type="ARBA" id="ARBA00012285"/>
    </source>
</evidence>
<evidence type="ECO:0000313" key="8">
    <source>
        <dbReference type="EMBL" id="TCL53116.1"/>
    </source>
</evidence>
<dbReference type="GO" id="GO:0009236">
    <property type="term" value="P:cobalamin biosynthetic process"/>
    <property type="evidence" value="ECO:0007669"/>
    <property type="project" value="UniProtKB-UniPathway"/>
</dbReference>
<dbReference type="OrthoDB" id="9813612at2"/>
<dbReference type="UniPathway" id="UPA00148"/>
<feature type="domain" description="Aminotransferase class I/classII large" evidence="7">
    <location>
        <begin position="25"/>
        <end position="347"/>
    </location>
</feature>
<dbReference type="InterPro" id="IPR005860">
    <property type="entry name" value="CobD"/>
</dbReference>